<feature type="transmembrane region" description="Helical" evidence="7">
    <location>
        <begin position="177"/>
        <end position="202"/>
    </location>
</feature>
<evidence type="ECO:0000256" key="1">
    <source>
        <dbReference type="ARBA" id="ARBA00004651"/>
    </source>
</evidence>
<dbReference type="Proteomes" id="UP000215509">
    <property type="component" value="Unassembled WGS sequence"/>
</dbReference>
<keyword evidence="6 7" id="KW-0472">Membrane</keyword>
<proteinExistence type="inferred from homology"/>
<evidence type="ECO:0000313" key="9">
    <source>
        <dbReference type="EMBL" id="OXM85790.1"/>
    </source>
</evidence>
<evidence type="ECO:0000256" key="4">
    <source>
        <dbReference type="ARBA" id="ARBA00022692"/>
    </source>
</evidence>
<keyword evidence="4 7" id="KW-0812">Transmembrane</keyword>
<keyword evidence="3" id="KW-1003">Cell membrane</keyword>
<keyword evidence="5 7" id="KW-1133">Transmembrane helix</keyword>
<evidence type="ECO:0000256" key="5">
    <source>
        <dbReference type="ARBA" id="ARBA00022989"/>
    </source>
</evidence>
<dbReference type="EMBL" id="NMQW01000018">
    <property type="protein sequence ID" value="OXM85790.1"/>
    <property type="molecule type" value="Genomic_DNA"/>
</dbReference>
<comment type="similarity">
    <text evidence="7">Belongs to the binding-protein-dependent transport system permease family.</text>
</comment>
<feature type="transmembrane region" description="Helical" evidence="7">
    <location>
        <begin position="12"/>
        <end position="30"/>
    </location>
</feature>
<gene>
    <name evidence="9" type="ORF">CF651_13695</name>
</gene>
<organism evidence="9 10">
    <name type="scientific">Paenibacillus rigui</name>
    <dbReference type="NCBI Taxonomy" id="554312"/>
    <lineage>
        <taxon>Bacteria</taxon>
        <taxon>Bacillati</taxon>
        <taxon>Bacillota</taxon>
        <taxon>Bacilli</taxon>
        <taxon>Bacillales</taxon>
        <taxon>Paenibacillaceae</taxon>
        <taxon>Paenibacillus</taxon>
    </lineage>
</organism>
<evidence type="ECO:0000256" key="2">
    <source>
        <dbReference type="ARBA" id="ARBA00022448"/>
    </source>
</evidence>
<name>A0A229UQW6_9BACL</name>
<protein>
    <submittedName>
        <fullName evidence="9">ABC transporter permease</fullName>
    </submittedName>
</protein>
<feature type="transmembrane region" description="Helical" evidence="7">
    <location>
        <begin position="133"/>
        <end position="156"/>
    </location>
</feature>
<dbReference type="Pfam" id="PF00528">
    <property type="entry name" value="BPD_transp_1"/>
    <property type="match status" value="1"/>
</dbReference>
<feature type="domain" description="ABC transmembrane type-1" evidence="8">
    <location>
        <begin position="65"/>
        <end position="256"/>
    </location>
</feature>
<feature type="transmembrane region" description="Helical" evidence="7">
    <location>
        <begin position="99"/>
        <end position="121"/>
    </location>
</feature>
<keyword evidence="10" id="KW-1185">Reference proteome</keyword>
<evidence type="ECO:0000313" key="10">
    <source>
        <dbReference type="Proteomes" id="UP000215509"/>
    </source>
</evidence>
<dbReference type="GO" id="GO:0055085">
    <property type="term" value="P:transmembrane transport"/>
    <property type="evidence" value="ECO:0007669"/>
    <property type="project" value="InterPro"/>
</dbReference>
<dbReference type="GO" id="GO:0005886">
    <property type="term" value="C:plasma membrane"/>
    <property type="evidence" value="ECO:0007669"/>
    <property type="project" value="UniProtKB-SubCell"/>
</dbReference>
<dbReference type="OrthoDB" id="187395at2"/>
<feature type="transmembrane region" description="Helical" evidence="7">
    <location>
        <begin position="235"/>
        <end position="256"/>
    </location>
</feature>
<dbReference type="AlphaFoldDB" id="A0A229UQW6"/>
<dbReference type="PANTHER" id="PTHR43744:SF12">
    <property type="entry name" value="ABC TRANSPORTER PERMEASE PROTEIN MG189-RELATED"/>
    <property type="match status" value="1"/>
</dbReference>
<dbReference type="Gene3D" id="1.10.3720.10">
    <property type="entry name" value="MetI-like"/>
    <property type="match status" value="1"/>
</dbReference>
<dbReference type="PANTHER" id="PTHR43744">
    <property type="entry name" value="ABC TRANSPORTER PERMEASE PROTEIN MG189-RELATED-RELATED"/>
    <property type="match status" value="1"/>
</dbReference>
<dbReference type="InterPro" id="IPR035906">
    <property type="entry name" value="MetI-like_sf"/>
</dbReference>
<dbReference type="InterPro" id="IPR000515">
    <property type="entry name" value="MetI-like"/>
</dbReference>
<keyword evidence="2 7" id="KW-0813">Transport</keyword>
<evidence type="ECO:0000256" key="3">
    <source>
        <dbReference type="ARBA" id="ARBA00022475"/>
    </source>
</evidence>
<comment type="caution">
    <text evidence="9">The sequence shown here is derived from an EMBL/GenBank/DDBJ whole genome shotgun (WGS) entry which is preliminary data.</text>
</comment>
<evidence type="ECO:0000259" key="8">
    <source>
        <dbReference type="PROSITE" id="PS50928"/>
    </source>
</evidence>
<reference evidence="9 10" key="1">
    <citation type="submission" date="2017-07" db="EMBL/GenBank/DDBJ databases">
        <title>Genome sequencing and assembly of Paenibacillus rigui.</title>
        <authorList>
            <person name="Mayilraj S."/>
        </authorList>
    </citation>
    <scope>NUCLEOTIDE SEQUENCE [LARGE SCALE GENOMIC DNA]</scope>
    <source>
        <strain evidence="9 10">JCM 16352</strain>
    </source>
</reference>
<evidence type="ECO:0000256" key="7">
    <source>
        <dbReference type="RuleBase" id="RU363032"/>
    </source>
</evidence>
<feature type="transmembrane region" description="Helical" evidence="7">
    <location>
        <begin position="64"/>
        <end position="87"/>
    </location>
</feature>
<dbReference type="PROSITE" id="PS50928">
    <property type="entry name" value="ABC_TM1"/>
    <property type="match status" value="1"/>
</dbReference>
<dbReference type="CDD" id="cd06261">
    <property type="entry name" value="TM_PBP2"/>
    <property type="match status" value="1"/>
</dbReference>
<accession>A0A229UQW6</accession>
<sequence length="271" mass="29668">MAGSLMKRTILLVYAAAIVLPLLIIVFASFKGTNELFKNPIGLPVNFSFSNYLNMMKEQSMGDYFLNSVIVTGSTIFLVLFFSSLLSYAMYRFTGWKGVLLYGLFAAGMMVPPQVNMIPIYTLVAKLGLTNSLVGLIAVSASVFMPVAVFILAGFMKSVPKEMIEAAAIDGANEWRVYYQVVLPITLPSLSASAIFLSVMVWNDLLYPLLFINSNSKKTLPLALLQFQGEYLTNYPMIFAGVIIASAPMVIAYVFLQRYFVAGVTAGSVKG</sequence>
<dbReference type="SUPFAM" id="SSF161098">
    <property type="entry name" value="MetI-like"/>
    <property type="match status" value="1"/>
</dbReference>
<evidence type="ECO:0000256" key="6">
    <source>
        <dbReference type="ARBA" id="ARBA00023136"/>
    </source>
</evidence>
<comment type="subcellular location">
    <subcellularLocation>
        <location evidence="1 7">Cell membrane</location>
        <topology evidence="1 7">Multi-pass membrane protein</topology>
    </subcellularLocation>
</comment>